<evidence type="ECO:0000256" key="2">
    <source>
        <dbReference type="ARBA" id="ARBA00022741"/>
    </source>
</evidence>
<evidence type="ECO:0000256" key="3">
    <source>
        <dbReference type="ARBA" id="ARBA00022840"/>
    </source>
</evidence>
<dbReference type="InterPro" id="IPR028350">
    <property type="entry name" value="DNAC/IstB-like"/>
</dbReference>
<reference evidence="5 6" key="1">
    <citation type="submission" date="2017-07" db="EMBL/GenBank/DDBJ databases">
        <title>Genome Sequence of Arenibacter algicola Strain SMS7 Isolated from a culture of the Diatom Skeletonema marinoi.</title>
        <authorList>
            <person name="Topel M."/>
            <person name="Pinder M.I.M."/>
            <person name="Johansson O.N."/>
            <person name="Kourtchenko O."/>
            <person name="Godhe A."/>
            <person name="Clarke A.K."/>
        </authorList>
    </citation>
    <scope>NUCLEOTIDE SEQUENCE [LARGE SCALE GENOMIC DNA]</scope>
    <source>
        <strain evidence="5 6">SMS7</strain>
    </source>
</reference>
<dbReference type="EMBL" id="CP022515">
    <property type="protein sequence ID" value="ASO06045.1"/>
    <property type="molecule type" value="Genomic_DNA"/>
</dbReference>
<proteinExistence type="inferred from homology"/>
<dbReference type="InterPro" id="IPR047661">
    <property type="entry name" value="IstB"/>
</dbReference>
<dbReference type="SMART" id="SM00382">
    <property type="entry name" value="AAA"/>
    <property type="match status" value="1"/>
</dbReference>
<evidence type="ECO:0000259" key="4">
    <source>
        <dbReference type="SMART" id="SM00382"/>
    </source>
</evidence>
<evidence type="ECO:0000256" key="1">
    <source>
        <dbReference type="ARBA" id="ARBA00008059"/>
    </source>
</evidence>
<dbReference type="CDD" id="cd00009">
    <property type="entry name" value="AAA"/>
    <property type="match status" value="1"/>
</dbReference>
<dbReference type="KEGG" id="aalg:AREALGSMS7_02602"/>
<gene>
    <name evidence="5" type="ORF">AREALGSMS7_02602</name>
</gene>
<dbReference type="GO" id="GO:0006260">
    <property type="term" value="P:DNA replication"/>
    <property type="evidence" value="ECO:0007669"/>
    <property type="project" value="TreeGrafter"/>
</dbReference>
<feature type="domain" description="AAA+ ATPase" evidence="4">
    <location>
        <begin position="99"/>
        <end position="232"/>
    </location>
</feature>
<dbReference type="Gene3D" id="3.40.50.300">
    <property type="entry name" value="P-loop containing nucleotide triphosphate hydrolases"/>
    <property type="match status" value="1"/>
</dbReference>
<organism evidence="5 6">
    <name type="scientific">Arenibacter algicola</name>
    <dbReference type="NCBI Taxonomy" id="616991"/>
    <lineage>
        <taxon>Bacteria</taxon>
        <taxon>Pseudomonadati</taxon>
        <taxon>Bacteroidota</taxon>
        <taxon>Flavobacteriia</taxon>
        <taxon>Flavobacteriales</taxon>
        <taxon>Flavobacteriaceae</taxon>
        <taxon>Arenibacter</taxon>
    </lineage>
</organism>
<dbReference type="Pfam" id="PF01695">
    <property type="entry name" value="IstB_IS21"/>
    <property type="match status" value="1"/>
</dbReference>
<dbReference type="InterPro" id="IPR003593">
    <property type="entry name" value="AAA+_ATPase"/>
</dbReference>
<name>A0A221UXH4_9FLAO</name>
<evidence type="ECO:0000313" key="6">
    <source>
        <dbReference type="Proteomes" id="UP000204551"/>
    </source>
</evidence>
<keyword evidence="3 5" id="KW-0067">ATP-binding</keyword>
<comment type="similarity">
    <text evidence="1">Belongs to the IS21/IS1162 putative ATP-binding protein family.</text>
</comment>
<dbReference type="RefSeq" id="WP_093978639.1">
    <property type="nucleotide sequence ID" value="NZ_CP022515.1"/>
</dbReference>
<dbReference type="PANTHER" id="PTHR30050">
    <property type="entry name" value="CHROMOSOMAL REPLICATION INITIATOR PROTEIN DNAA"/>
    <property type="match status" value="1"/>
</dbReference>
<protein>
    <submittedName>
        <fullName evidence="5">Insertion sequence putative ATP-binding protein</fullName>
    </submittedName>
</protein>
<dbReference type="NCBIfam" id="NF038214">
    <property type="entry name" value="IS21_help_AAA"/>
    <property type="match status" value="1"/>
</dbReference>
<dbReference type="Proteomes" id="UP000204551">
    <property type="component" value="Chromosome"/>
</dbReference>
<sequence length="280" mass="32251">MTKTEQIKQHCKQLKLTALASHLEIAIAEAEKESTSYLELINRLMEKEVAHRRKKDLDRRIVQARLPGSFDLDLYDFSVSNGLEKQQLNQLRELQWLEQNFNIILLGPSGVGKTYLAAGMCFDAVDKGYRAYFKSMEELTKILKLKDVTRSAAAQYKRILKAHLLVIDDIMMFPVTQQDGVAFFNLINELHDRTSLIITSNKSPQQWAEVLKDDVLTTALLDRILHRCEIIKLSGKSYRMEHRKTILDILVMLTPRSGHTDPPKDFGQKDKLMTILQFFS</sequence>
<dbReference type="GO" id="GO:0005524">
    <property type="term" value="F:ATP binding"/>
    <property type="evidence" value="ECO:0007669"/>
    <property type="project" value="UniProtKB-KW"/>
</dbReference>
<evidence type="ECO:0000313" key="5">
    <source>
        <dbReference type="EMBL" id="ASO06045.1"/>
    </source>
</evidence>
<dbReference type="InterPro" id="IPR027417">
    <property type="entry name" value="P-loop_NTPase"/>
</dbReference>
<dbReference type="AlphaFoldDB" id="A0A221UXH4"/>
<accession>A0A221UXH4</accession>
<dbReference type="InterPro" id="IPR002611">
    <property type="entry name" value="IstB_ATP-bd"/>
</dbReference>
<dbReference type="PIRSF" id="PIRSF003073">
    <property type="entry name" value="DNAC_TnpB_IstB"/>
    <property type="match status" value="1"/>
</dbReference>
<dbReference type="SUPFAM" id="SSF52540">
    <property type="entry name" value="P-loop containing nucleoside triphosphate hydrolases"/>
    <property type="match status" value="1"/>
</dbReference>
<dbReference type="PANTHER" id="PTHR30050:SF4">
    <property type="entry name" value="ATP-BINDING PROTEIN RV3427C IN INSERTION SEQUENCE-RELATED"/>
    <property type="match status" value="1"/>
</dbReference>
<keyword evidence="2" id="KW-0547">Nucleotide-binding</keyword>